<dbReference type="NCBIfam" id="NF040521">
    <property type="entry name" value="C45_proenzyme"/>
    <property type="match status" value="1"/>
</dbReference>
<dbReference type="EMBL" id="CP047170">
    <property type="protein sequence ID" value="QRF69365.1"/>
    <property type="molecule type" value="Genomic_DNA"/>
</dbReference>
<dbReference type="InterPro" id="IPR005079">
    <property type="entry name" value="Peptidase_C45_hydrolase"/>
</dbReference>
<dbReference type="RefSeq" id="WP_082056014.1">
    <property type="nucleotide sequence ID" value="NZ_CP047170.1"/>
</dbReference>
<evidence type="ECO:0000313" key="2">
    <source>
        <dbReference type="EMBL" id="QRF69365.1"/>
    </source>
</evidence>
<dbReference type="Gene3D" id="3.60.60.10">
    <property type="entry name" value="Penicillin V Acylase, Chain A"/>
    <property type="match status" value="1"/>
</dbReference>
<gene>
    <name evidence="2" type="ORF">GQA70_23880</name>
</gene>
<evidence type="ECO:0000259" key="1">
    <source>
        <dbReference type="Pfam" id="PF03417"/>
    </source>
</evidence>
<dbReference type="PANTHER" id="PTHR34180:SF1">
    <property type="entry name" value="BETA-ALANYL-DOPAMINE_CARCININE HYDROLASE"/>
    <property type="match status" value="1"/>
</dbReference>
<evidence type="ECO:0000313" key="3">
    <source>
        <dbReference type="Proteomes" id="UP000596387"/>
    </source>
</evidence>
<dbReference type="Proteomes" id="UP000596387">
    <property type="component" value="Plasmid p-SCP4"/>
</dbReference>
<protein>
    <submittedName>
        <fullName evidence="2">Acyl-CoA--6-aminopenicillanic acid acyltransferase</fullName>
    </submittedName>
</protein>
<geneLocation type="plasmid" evidence="2 3">
    <name>p-SCP4</name>
</geneLocation>
<dbReference type="PANTHER" id="PTHR34180">
    <property type="entry name" value="PEPTIDASE C45"/>
    <property type="match status" value="1"/>
</dbReference>
<dbReference type="Gene3D" id="1.10.10.2120">
    <property type="match status" value="1"/>
</dbReference>
<proteinExistence type="predicted"/>
<accession>A0ABX7FFS3</accession>
<dbReference type="InterPro" id="IPR047801">
    <property type="entry name" value="Peptidase_C45"/>
</dbReference>
<dbReference type="InterPro" id="IPR047794">
    <property type="entry name" value="C45_proenzyme-like"/>
</dbReference>
<keyword evidence="3" id="KW-1185">Reference proteome</keyword>
<reference evidence="2 3" key="1">
    <citation type="submission" date="2019-12" db="EMBL/GenBank/DDBJ databases">
        <title>Complete Genome Sequence of a Quorum-Sensing Bacterium,Rhodobacteraceae bacterium C31, Isolated from a marine microalgae symbiotic bacteria.</title>
        <authorList>
            <person name="Zhang Y."/>
        </authorList>
    </citation>
    <scope>NUCLEOTIDE SEQUENCE [LARGE SCALE GENOMIC DNA]</scope>
    <source>
        <strain evidence="2 3">C31</strain>
        <plasmid evidence="2 3">p-SCP4</plasmid>
    </source>
</reference>
<organism evidence="2 3">
    <name type="scientific">Ponticoccus alexandrii</name>
    <dbReference type="NCBI Taxonomy" id="1943633"/>
    <lineage>
        <taxon>Bacteria</taxon>
        <taxon>Pseudomonadati</taxon>
        <taxon>Pseudomonadota</taxon>
        <taxon>Alphaproteobacteria</taxon>
        <taxon>Rhodobacterales</taxon>
        <taxon>Roseobacteraceae</taxon>
        <taxon>Ponticoccus</taxon>
    </lineage>
</organism>
<keyword evidence="2" id="KW-0614">Plasmid</keyword>
<dbReference type="GO" id="GO:0016746">
    <property type="term" value="F:acyltransferase activity"/>
    <property type="evidence" value="ECO:0007669"/>
    <property type="project" value="UniProtKB-KW"/>
</dbReference>
<dbReference type="Pfam" id="PF03417">
    <property type="entry name" value="AAT"/>
    <property type="match status" value="1"/>
</dbReference>
<keyword evidence="2" id="KW-0012">Acyltransferase</keyword>
<sequence length="397" mass="43191">MDSLLTQFAIGYTFSVMFDVQPFPHIRVQGEPSERGFSYGRLAADRIRIGEEIYREAMQLHGHDWTEVKRLAHDFARSIEAVDPRCLQEVTAIAEGAGVDRETIIVINARSELFNGVAPDAAARGREAMPAEGCTSALAYGTATREGRLLHGQNWDFNARCVESSIILEIQPEDGPSLITFVEAGGLARSGFNDAGIAVTANNLECEQDFGNQGVPLSIIRRRILLASNFAQALGAVTSVPRAVSNNMTLSSVHGDIAISLETTPKDVFFVHPESDGIFAHANHFLSAEGLSKITDGARFGRTPCSFYRDKRVLRHLRARSGDLTLEDFKTAFTDDFGSPFAVCRPPTRSGSGHLVSTVASVIFDPLLGELHARPAPYDPSTTYKTYKLGTEATQAA</sequence>
<name>A0ABX7FFS3_9RHOB</name>
<feature type="domain" description="Peptidase C45 hydrolase" evidence="1">
    <location>
        <begin position="146"/>
        <end position="366"/>
    </location>
</feature>
<keyword evidence="2" id="KW-0808">Transferase</keyword>